<name>A0A914HNZ1_GLORO</name>
<proteinExistence type="predicted"/>
<sequence length="473" mass="53527">MLLNIFETNRFFRMNLLSLLLPFLFVCAHFSKANFTLDHLKSAKLNELLIARNLTLQFDVRQPNSTKFDLFSLRDGDRTLLFRIETSTIPTPNEILLEFRLIDGRHKLITISTPFLIANNQFHKISFVFDAQRLTVAQNCHRLFWIDVDDELLWSLPLSKGANAALGVNSTPHNNGTLQMRSFASSSAKPLELLCPHIETRVDNRVDIQHRTPSVAESNSNFLRALEQRISQLEQRVNIWDEVLTRFGHRVKKVELHQRGCKIDGKWRSPAQRVQMLAECRECHCGMDAEVHCGPIGCARLNCAHPIKRDGKCCPECGKKCFYNGQTYESGTSFWPKSCVICRCNDGRMNCEFRNSAHCAPLDCAERETLPNHCCPVCVNVDHCANSSRTCDTNANCVSGRHSPICQCKTGFFGNGTRCYDVDECLWDDGAREQLGGCGIGSVCVNLPGSFKCDCLPGYQRLDERNCLDLIRV</sequence>
<accession>A0A914HNZ1</accession>
<evidence type="ECO:0000256" key="4">
    <source>
        <dbReference type="SAM" id="Coils"/>
    </source>
</evidence>
<evidence type="ECO:0000313" key="8">
    <source>
        <dbReference type="WBParaSite" id="Gr19_v10_g2559.t1"/>
    </source>
</evidence>
<dbReference type="InterPro" id="IPR001881">
    <property type="entry name" value="EGF-like_Ca-bd_dom"/>
</dbReference>
<dbReference type="PROSITE" id="PS50184">
    <property type="entry name" value="VWFC_2"/>
    <property type="match status" value="1"/>
</dbReference>
<keyword evidence="4" id="KW-0175">Coiled coil</keyword>
<dbReference type="PROSITE" id="PS01187">
    <property type="entry name" value="EGF_CA"/>
    <property type="match status" value="1"/>
</dbReference>
<dbReference type="InterPro" id="IPR013320">
    <property type="entry name" value="ConA-like_dom_sf"/>
</dbReference>
<evidence type="ECO:0000259" key="6">
    <source>
        <dbReference type="PROSITE" id="PS50184"/>
    </source>
</evidence>
<protein>
    <submittedName>
        <fullName evidence="8">Uncharacterized protein</fullName>
    </submittedName>
</protein>
<dbReference type="SUPFAM" id="SSF49899">
    <property type="entry name" value="Concanavalin A-like lectins/glucanases"/>
    <property type="match status" value="1"/>
</dbReference>
<dbReference type="InterPro" id="IPR000152">
    <property type="entry name" value="EGF-type_Asp/Asn_hydroxyl_site"/>
</dbReference>
<keyword evidence="1" id="KW-1015">Disulfide bond</keyword>
<dbReference type="PANTHER" id="PTHR24042:SF5">
    <property type="entry name" value="EGF-LIKE CALCIUM-BINDING DOMAIN-CONTAINING PROTEIN"/>
    <property type="match status" value="1"/>
</dbReference>
<evidence type="ECO:0000256" key="1">
    <source>
        <dbReference type="ARBA" id="ARBA00023157"/>
    </source>
</evidence>
<dbReference type="GO" id="GO:0008201">
    <property type="term" value="F:heparin binding"/>
    <property type="evidence" value="ECO:0007669"/>
    <property type="project" value="TreeGrafter"/>
</dbReference>
<dbReference type="SUPFAM" id="SSF57603">
    <property type="entry name" value="FnI-like domain"/>
    <property type="match status" value="2"/>
</dbReference>
<dbReference type="AlphaFoldDB" id="A0A914HNZ1"/>
<keyword evidence="7" id="KW-1185">Reference proteome</keyword>
<dbReference type="SMART" id="SM00179">
    <property type="entry name" value="EGF_CA"/>
    <property type="match status" value="2"/>
</dbReference>
<dbReference type="PROSITE" id="PS50026">
    <property type="entry name" value="EGF_3"/>
    <property type="match status" value="2"/>
</dbReference>
<dbReference type="SUPFAM" id="SSF57196">
    <property type="entry name" value="EGF/Laminin"/>
    <property type="match status" value="1"/>
</dbReference>
<dbReference type="PANTHER" id="PTHR24042">
    <property type="entry name" value="NEL HOMOLOG"/>
    <property type="match status" value="1"/>
</dbReference>
<feature type="domain" description="VWFC" evidence="6">
    <location>
        <begin position="319"/>
        <end position="379"/>
    </location>
</feature>
<evidence type="ECO:0000256" key="3">
    <source>
        <dbReference type="PROSITE-ProRule" id="PRU00076"/>
    </source>
</evidence>
<dbReference type="SMART" id="SM00181">
    <property type="entry name" value="EGF"/>
    <property type="match status" value="2"/>
</dbReference>
<dbReference type="Gene3D" id="2.10.70.10">
    <property type="entry name" value="Complement Module, domain 1"/>
    <property type="match status" value="1"/>
</dbReference>
<dbReference type="InterPro" id="IPR001007">
    <property type="entry name" value="VWF_dom"/>
</dbReference>
<feature type="coiled-coil region" evidence="4">
    <location>
        <begin position="216"/>
        <end position="243"/>
    </location>
</feature>
<dbReference type="GO" id="GO:0005615">
    <property type="term" value="C:extracellular space"/>
    <property type="evidence" value="ECO:0007669"/>
    <property type="project" value="TreeGrafter"/>
</dbReference>
<dbReference type="Pfam" id="PF23334">
    <property type="entry name" value="VWC2L_2nd"/>
    <property type="match status" value="2"/>
</dbReference>
<keyword evidence="2" id="KW-0325">Glycoprotein</keyword>
<dbReference type="SMART" id="SM00214">
    <property type="entry name" value="VWC"/>
    <property type="match status" value="2"/>
</dbReference>
<organism evidence="7 8">
    <name type="scientific">Globodera rostochiensis</name>
    <name type="common">Golden nematode worm</name>
    <name type="synonym">Heterodera rostochiensis</name>
    <dbReference type="NCBI Taxonomy" id="31243"/>
    <lineage>
        <taxon>Eukaryota</taxon>
        <taxon>Metazoa</taxon>
        <taxon>Ecdysozoa</taxon>
        <taxon>Nematoda</taxon>
        <taxon>Chromadorea</taxon>
        <taxon>Rhabditida</taxon>
        <taxon>Tylenchina</taxon>
        <taxon>Tylenchomorpha</taxon>
        <taxon>Tylenchoidea</taxon>
        <taxon>Heteroderidae</taxon>
        <taxon>Heteroderinae</taxon>
        <taxon>Globodera</taxon>
    </lineage>
</organism>
<dbReference type="Proteomes" id="UP000887572">
    <property type="component" value="Unplaced"/>
</dbReference>
<dbReference type="InterPro" id="IPR000742">
    <property type="entry name" value="EGF"/>
</dbReference>
<evidence type="ECO:0000256" key="2">
    <source>
        <dbReference type="ARBA" id="ARBA00023180"/>
    </source>
</evidence>
<reference evidence="8" key="1">
    <citation type="submission" date="2022-11" db="UniProtKB">
        <authorList>
            <consortium name="WormBaseParasite"/>
        </authorList>
    </citation>
    <scope>IDENTIFICATION</scope>
</reference>
<comment type="caution">
    <text evidence="3">Lacks conserved residue(s) required for the propagation of feature annotation.</text>
</comment>
<feature type="domain" description="EGF-like" evidence="5">
    <location>
        <begin position="421"/>
        <end position="468"/>
    </location>
</feature>
<feature type="domain" description="EGF-like" evidence="5">
    <location>
        <begin position="380"/>
        <end position="420"/>
    </location>
</feature>
<evidence type="ECO:0000313" key="7">
    <source>
        <dbReference type="Proteomes" id="UP000887572"/>
    </source>
</evidence>
<evidence type="ECO:0000259" key="5">
    <source>
        <dbReference type="PROSITE" id="PS50026"/>
    </source>
</evidence>
<dbReference type="Gene3D" id="2.60.120.200">
    <property type="match status" value="1"/>
</dbReference>
<dbReference type="PROSITE" id="PS00010">
    <property type="entry name" value="ASX_HYDROXYL"/>
    <property type="match status" value="1"/>
</dbReference>
<keyword evidence="3" id="KW-0245">EGF-like domain</keyword>
<dbReference type="Gene3D" id="2.10.25.10">
    <property type="entry name" value="Laminin"/>
    <property type="match status" value="2"/>
</dbReference>
<dbReference type="Gene3D" id="6.20.200.20">
    <property type="match status" value="1"/>
</dbReference>
<dbReference type="GO" id="GO:0005509">
    <property type="term" value="F:calcium ion binding"/>
    <property type="evidence" value="ECO:0007669"/>
    <property type="project" value="InterPro"/>
</dbReference>
<dbReference type="InterPro" id="IPR051586">
    <property type="entry name" value="PKC-binding_NELL"/>
</dbReference>
<dbReference type="CDD" id="cd00054">
    <property type="entry name" value="EGF_CA"/>
    <property type="match status" value="1"/>
</dbReference>
<dbReference type="InterPro" id="IPR018097">
    <property type="entry name" value="EGF_Ca-bd_CS"/>
</dbReference>
<dbReference type="PROSITE" id="PS01186">
    <property type="entry name" value="EGF_2"/>
    <property type="match status" value="2"/>
</dbReference>
<dbReference type="WBParaSite" id="Gr19_v10_g2559.t1">
    <property type="protein sequence ID" value="Gr19_v10_g2559.t1"/>
    <property type="gene ID" value="Gr19_v10_g2559"/>
</dbReference>